<dbReference type="RefSeq" id="XP_019330923.1">
    <property type="nucleotide sequence ID" value="XM_019475378.1"/>
</dbReference>
<sequence length="71" mass="7942">MFTRTFSQSTKTAFQKAAIKKSIPRPTTPGKIIVNKWQPSNGNSFRSFAEYRIKVTNQSPLAIAAKNQLAK</sequence>
<organism evidence="2 3">
    <name type="scientific">Candida albicans (strain SC5314 / ATCC MYA-2876)</name>
    <name type="common">Yeast</name>
    <dbReference type="NCBI Taxonomy" id="237561"/>
    <lineage>
        <taxon>Eukaryota</taxon>
        <taxon>Fungi</taxon>
        <taxon>Dikarya</taxon>
        <taxon>Ascomycota</taxon>
        <taxon>Saccharomycotina</taxon>
        <taxon>Pichiomycetes</taxon>
        <taxon>Debaryomycetaceae</taxon>
        <taxon>Candida/Lodderomyces clade</taxon>
        <taxon>Candida</taxon>
    </lineage>
</organism>
<dbReference type="AlphaFoldDB" id="A0A1D8PLZ2"/>
<dbReference type="KEGG" id="cal:CAALFM_C403960WA"/>
<gene>
    <name evidence="2" type="ordered locus">CAALFM_C403960WA</name>
    <name evidence="1" type="ordered locus">orf19.787.1</name>
</gene>
<evidence type="ECO:0000313" key="1">
    <source>
        <dbReference type="CGD" id="CAL0000192760"/>
    </source>
</evidence>
<reference evidence="2 3" key="1">
    <citation type="journal article" date="2004" name="Proc. Natl. Acad. Sci. U.S.A.">
        <title>The diploid genome sequence of Candida albicans.</title>
        <authorList>
            <person name="Jones T."/>
            <person name="Federspiel N.A."/>
            <person name="Chibana H."/>
            <person name="Dungan J."/>
            <person name="Kalman S."/>
            <person name="Magee B.B."/>
            <person name="Newport G."/>
            <person name="Thorstenson Y.R."/>
            <person name="Agabian N."/>
            <person name="Magee P.T."/>
            <person name="Davis R.W."/>
            <person name="Scherer S."/>
        </authorList>
    </citation>
    <scope>NUCLEOTIDE SEQUENCE [LARGE SCALE GENOMIC DNA]</scope>
    <source>
        <strain evidence="3">SC5314 / ATCC MYA-2876</strain>
    </source>
</reference>
<protein>
    <submittedName>
        <fullName evidence="2">Uncharacterized protein</fullName>
    </submittedName>
</protein>
<name>A0A1D8PLZ2_CANAL</name>
<dbReference type="VEuPathDB" id="FungiDB:C4_03960W_A"/>
<dbReference type="EMBL" id="CP017626">
    <property type="protein sequence ID" value="AOW29148.1"/>
    <property type="molecule type" value="Genomic_DNA"/>
</dbReference>
<dbReference type="OrthoDB" id="4074932at2759"/>
<dbReference type="GeneID" id="30515264"/>
<accession>A0A1D8PLZ2</accession>
<dbReference type="Proteomes" id="UP000000559">
    <property type="component" value="Chromosome 4"/>
</dbReference>
<dbReference type="InParanoid" id="A0A1D8PLZ2"/>
<evidence type="ECO:0000313" key="3">
    <source>
        <dbReference type="Proteomes" id="UP000000559"/>
    </source>
</evidence>
<evidence type="ECO:0000313" key="2">
    <source>
        <dbReference type="EMBL" id="AOW29148.1"/>
    </source>
</evidence>
<reference evidence="2 3" key="3">
    <citation type="journal article" date="2013" name="Genome Biol.">
        <title>Assembly of a phased diploid Candida albicans genome facilitates allele-specific measurements and provides a simple model for repeat and indel structure.</title>
        <authorList>
            <person name="Muzzey D."/>
            <person name="Schwartz K."/>
            <person name="Weissman J.S."/>
            <person name="Sherlock G."/>
        </authorList>
    </citation>
    <scope>NUCLEOTIDE SEQUENCE [LARGE SCALE GENOMIC DNA]</scope>
    <source>
        <strain evidence="3">SC5314 / ATCC MYA-2876</strain>
    </source>
</reference>
<keyword evidence="3" id="KW-1185">Reference proteome</keyword>
<proteinExistence type="predicted"/>
<dbReference type="CGD" id="CAL0000192760">
    <property type="gene designation" value="orf19.787.1"/>
</dbReference>
<reference evidence="2 3" key="2">
    <citation type="journal article" date="2007" name="Genome Biol.">
        <title>Assembly of the Candida albicans genome into sixteen supercontigs aligned on the eight chromosomes.</title>
        <authorList>
            <person name="van het Hoog M."/>
            <person name="Rast T.J."/>
            <person name="Martchenko M."/>
            <person name="Grindle S."/>
            <person name="Dignard D."/>
            <person name="Hogues H."/>
            <person name="Cuomo C."/>
            <person name="Berriman M."/>
            <person name="Scherer S."/>
            <person name="Magee B.B."/>
            <person name="Whiteway M."/>
            <person name="Chibana H."/>
            <person name="Nantel A."/>
            <person name="Magee P.T."/>
        </authorList>
    </citation>
    <scope>GENOME REANNOTATION</scope>
    <source>
        <strain evidence="3">SC5314 / ATCC MYA-2876</strain>
    </source>
</reference>